<dbReference type="GO" id="GO:0005524">
    <property type="term" value="F:ATP binding"/>
    <property type="evidence" value="ECO:0007669"/>
    <property type="project" value="UniProtKB-KW"/>
</dbReference>
<keyword evidence="2" id="KW-0067">ATP-binding</keyword>
<proteinExistence type="predicted"/>
<dbReference type="InterPro" id="IPR007421">
    <property type="entry name" value="Schlafen_AlbA_2_dom"/>
</dbReference>
<reference evidence="2 3" key="1">
    <citation type="submission" date="2018-11" db="EMBL/GenBank/DDBJ databases">
        <authorList>
            <person name="Zhou Z."/>
            <person name="Wang G."/>
        </authorList>
    </citation>
    <scope>NUCLEOTIDE SEQUENCE [LARGE SCALE GENOMIC DNA]</scope>
    <source>
        <strain evidence="2 3">KCTC52004</strain>
    </source>
</reference>
<dbReference type="AlphaFoldDB" id="A0A3P1BIL5"/>
<dbReference type="RefSeq" id="WP_124877139.1">
    <property type="nucleotide sequence ID" value="NZ_RQJO01000010.1"/>
</dbReference>
<keyword evidence="2" id="KW-0547">Nucleotide-binding</keyword>
<dbReference type="Proteomes" id="UP000271925">
    <property type="component" value="Unassembled WGS sequence"/>
</dbReference>
<dbReference type="OrthoDB" id="1158700at2"/>
<comment type="caution">
    <text evidence="2">The sequence shown here is derived from an EMBL/GenBank/DDBJ whole genome shotgun (WGS) entry which is preliminary data.</text>
</comment>
<dbReference type="Gene3D" id="3.30.950.30">
    <property type="entry name" value="Schlafen, AAA domain"/>
    <property type="match status" value="1"/>
</dbReference>
<keyword evidence="3" id="KW-1185">Reference proteome</keyword>
<dbReference type="InterPro" id="IPR038461">
    <property type="entry name" value="Schlafen_AlbA_2_dom_sf"/>
</dbReference>
<evidence type="ECO:0000313" key="3">
    <source>
        <dbReference type="Proteomes" id="UP000271925"/>
    </source>
</evidence>
<dbReference type="Pfam" id="PF04326">
    <property type="entry name" value="SLFN_AlbA_2"/>
    <property type="match status" value="1"/>
</dbReference>
<gene>
    <name evidence="2" type="ORF">EHT25_20980</name>
</gene>
<protein>
    <submittedName>
        <fullName evidence="2">ATP-binding protein</fullName>
    </submittedName>
</protein>
<dbReference type="EMBL" id="RQJO01000010">
    <property type="protein sequence ID" value="RRB00673.1"/>
    <property type="molecule type" value="Genomic_DNA"/>
</dbReference>
<feature type="domain" description="Schlafen AlbA-2" evidence="1">
    <location>
        <begin position="32"/>
        <end position="153"/>
    </location>
</feature>
<sequence>MHISFATSLFHKALHDIDQNDLEKFFEAERDESLTLEFKSYADSKSLDKSERISGVFKTVVAFLNSSGGLLVWGAPESTPSTTNLKSKICTGPLSPVLEYFDRDVLVSKLVDSIDPRPHNIDVNPIRINGGYVYLIEVQESSNKPHQVKGKGTLFSAFLIARVPNTSALGTSSI</sequence>
<accession>A0A3P1BIL5</accession>
<organism evidence="2 3">
    <name type="scientific">Larkinella rosea</name>
    <dbReference type="NCBI Taxonomy" id="2025312"/>
    <lineage>
        <taxon>Bacteria</taxon>
        <taxon>Pseudomonadati</taxon>
        <taxon>Bacteroidota</taxon>
        <taxon>Cytophagia</taxon>
        <taxon>Cytophagales</taxon>
        <taxon>Spirosomataceae</taxon>
        <taxon>Larkinella</taxon>
    </lineage>
</organism>
<evidence type="ECO:0000259" key="1">
    <source>
        <dbReference type="Pfam" id="PF04326"/>
    </source>
</evidence>
<evidence type="ECO:0000313" key="2">
    <source>
        <dbReference type="EMBL" id="RRB00673.1"/>
    </source>
</evidence>
<name>A0A3P1BIL5_9BACT</name>